<evidence type="ECO:0000256" key="4">
    <source>
        <dbReference type="ARBA" id="ARBA00022606"/>
    </source>
</evidence>
<dbReference type="PANTHER" id="PTHR28286:SF2">
    <property type="entry name" value="BACTERIORHODOPSIN _OPSIN, NOPA (EUROFUNG)"/>
    <property type="match status" value="1"/>
</dbReference>
<feature type="transmembrane region" description="Helical" evidence="11">
    <location>
        <begin position="131"/>
        <end position="155"/>
    </location>
</feature>
<evidence type="ECO:0000256" key="11">
    <source>
        <dbReference type="SAM" id="Phobius"/>
    </source>
</evidence>
<accession>A0A061QTP0</accession>
<evidence type="ECO:0000256" key="1">
    <source>
        <dbReference type="ARBA" id="ARBA00004141"/>
    </source>
</evidence>
<keyword evidence="4" id="KW-0716">Sensory transduction</keyword>
<evidence type="ECO:0000256" key="9">
    <source>
        <dbReference type="ARBA" id="ARBA00023136"/>
    </source>
</evidence>
<evidence type="ECO:0000313" key="13">
    <source>
        <dbReference type="EMBL" id="JAC84617.1"/>
    </source>
</evidence>
<dbReference type="InterPro" id="IPR001425">
    <property type="entry name" value="Arc/bac/fun_rhodopsins"/>
</dbReference>
<keyword evidence="5 11" id="KW-0812">Transmembrane</keyword>
<feature type="transmembrane region" description="Helical" evidence="11">
    <location>
        <begin position="105"/>
        <end position="125"/>
    </location>
</feature>
<evidence type="ECO:0000313" key="12">
    <source>
        <dbReference type="EMBL" id="JAC61810.1"/>
    </source>
</evidence>
<dbReference type="PRINTS" id="PR00251">
    <property type="entry name" value="BACTRLOPSIN"/>
</dbReference>
<dbReference type="Pfam" id="PF01036">
    <property type="entry name" value="Bac_rhodopsin"/>
    <property type="match status" value="1"/>
</dbReference>
<dbReference type="InterPro" id="IPR018229">
    <property type="entry name" value="Rhodopsin_retinal_BS"/>
</dbReference>
<feature type="transmembrane region" description="Helical" evidence="11">
    <location>
        <begin position="81"/>
        <end position="98"/>
    </location>
</feature>
<evidence type="ECO:0000256" key="2">
    <source>
        <dbReference type="ARBA" id="ARBA00008130"/>
    </source>
</evidence>
<feature type="transmembrane region" description="Helical" evidence="11">
    <location>
        <begin position="42"/>
        <end position="61"/>
    </location>
</feature>
<keyword evidence="8" id="KW-0157">Chromophore</keyword>
<feature type="transmembrane region" description="Helical" evidence="11">
    <location>
        <begin position="200"/>
        <end position="220"/>
    </location>
</feature>
<feature type="transmembrane region" description="Helical" evidence="11">
    <location>
        <begin position="13"/>
        <end position="35"/>
    </location>
</feature>
<comment type="similarity">
    <text evidence="2">Belongs to the archaeal/bacterial/fungal opsin family.</text>
</comment>
<dbReference type="GO" id="GO:0005886">
    <property type="term" value="C:plasma membrane"/>
    <property type="evidence" value="ECO:0007669"/>
    <property type="project" value="TreeGrafter"/>
</dbReference>
<proteinExistence type="inferred from homology"/>
<protein>
    <submittedName>
        <fullName evidence="12">Family a g protein-coupled receptor-like protein</fullName>
    </submittedName>
</protein>
<evidence type="ECO:0000256" key="7">
    <source>
        <dbReference type="ARBA" id="ARBA00022989"/>
    </source>
</evidence>
<dbReference type="SUPFAM" id="SSF81321">
    <property type="entry name" value="Family A G protein-coupled receptor-like"/>
    <property type="match status" value="1"/>
</dbReference>
<evidence type="ECO:0000256" key="8">
    <source>
        <dbReference type="ARBA" id="ARBA00022991"/>
    </source>
</evidence>
<feature type="transmembrane region" description="Helical" evidence="11">
    <location>
        <begin position="167"/>
        <end position="188"/>
    </location>
</feature>
<dbReference type="GO" id="GO:0007602">
    <property type="term" value="P:phototransduction"/>
    <property type="evidence" value="ECO:0007669"/>
    <property type="project" value="UniProtKB-KW"/>
</dbReference>
<evidence type="ECO:0000256" key="5">
    <source>
        <dbReference type="ARBA" id="ARBA00022692"/>
    </source>
</evidence>
<dbReference type="GO" id="GO:0009881">
    <property type="term" value="F:photoreceptor activity"/>
    <property type="evidence" value="ECO:0007669"/>
    <property type="project" value="UniProtKB-KW"/>
</dbReference>
<dbReference type="EMBL" id="GBEZ01025255">
    <property type="protein sequence ID" value="JAC61810.1"/>
    <property type="molecule type" value="Transcribed_RNA"/>
</dbReference>
<dbReference type="PROSITE" id="PS00950">
    <property type="entry name" value="BACTERIAL_OPSIN_1"/>
    <property type="match status" value="1"/>
</dbReference>
<dbReference type="PANTHER" id="PTHR28286">
    <property type="match status" value="1"/>
</dbReference>
<keyword evidence="7 11" id="KW-1133">Transmembrane helix</keyword>
<name>A0A061QTP0_9CHLO</name>
<keyword evidence="3" id="KW-0600">Photoreceptor protein</keyword>
<dbReference type="GO" id="GO:0005216">
    <property type="term" value="F:monoatomic ion channel activity"/>
    <property type="evidence" value="ECO:0007669"/>
    <property type="project" value="InterPro"/>
</dbReference>
<organism evidence="12">
    <name type="scientific">Tetraselmis sp. GSL018</name>
    <dbReference type="NCBI Taxonomy" id="582737"/>
    <lineage>
        <taxon>Eukaryota</taxon>
        <taxon>Viridiplantae</taxon>
        <taxon>Chlorophyta</taxon>
        <taxon>core chlorophytes</taxon>
        <taxon>Chlorodendrophyceae</taxon>
        <taxon>Chlorodendrales</taxon>
        <taxon>Chlorodendraceae</taxon>
        <taxon>Tetraselmis</taxon>
    </lineage>
</organism>
<evidence type="ECO:0000256" key="6">
    <source>
        <dbReference type="ARBA" id="ARBA00022925"/>
    </source>
</evidence>
<keyword evidence="9 11" id="KW-0472">Membrane</keyword>
<dbReference type="EMBL" id="GBEZ01000255">
    <property type="protein sequence ID" value="JAC84617.1"/>
    <property type="molecule type" value="Transcribed_RNA"/>
</dbReference>
<sequence length="252" mass="27974">MRETQVLGVAGSAALWTAFGILVTSSVVFYILLLFQPVGRRIFHVYTFTITATASVCYLLMSVQQGYKIVGVRPVYWIRYVDWLVTTPLILLDLGTLISIDHDKIVLLIFLDLLMILSGAVGSFVGNWQNLFFWGAGMLFYILIVFEVFSAIRFLSNRISVKVKNLYLLLATSTVSVWSMYPIVWLLADGLNIMPVDLETILYALLDISAKCAFGFVLLLSREAVADATADENAVSTEEPLLLPTEAATPEA</sequence>
<comment type="subcellular location">
    <subcellularLocation>
        <location evidence="1">Membrane</location>
        <topology evidence="1">Multi-pass membrane protein</topology>
    </subcellularLocation>
</comment>
<dbReference type="Gene3D" id="1.20.1070.10">
    <property type="entry name" value="Rhodopsin 7-helix transmembrane proteins"/>
    <property type="match status" value="1"/>
</dbReference>
<evidence type="ECO:0000256" key="3">
    <source>
        <dbReference type="ARBA" id="ARBA00022543"/>
    </source>
</evidence>
<dbReference type="AlphaFoldDB" id="A0A061QTP0"/>
<keyword evidence="10 12" id="KW-0675">Receptor</keyword>
<gene>
    <name evidence="12" type="ORF">TSPGSL018_25141</name>
    <name evidence="13" type="ORF">TSPGSL018_549</name>
</gene>
<reference evidence="12" key="1">
    <citation type="submission" date="2014-05" db="EMBL/GenBank/DDBJ databases">
        <title>The transcriptome of the halophilic microalga Tetraselmis sp. GSL018 isolated from the Great Salt Lake, Utah.</title>
        <authorList>
            <person name="Jinkerson R.E."/>
            <person name="D'Adamo S."/>
            <person name="Posewitz M.C."/>
        </authorList>
    </citation>
    <scope>NUCLEOTIDE SEQUENCE</scope>
    <source>
        <strain evidence="12">GSL018</strain>
    </source>
</reference>
<keyword evidence="6" id="KW-0681">Retinal protein</keyword>
<dbReference type="SMART" id="SM01021">
    <property type="entry name" value="Bac_rhodopsin"/>
    <property type="match status" value="1"/>
</dbReference>
<evidence type="ECO:0000256" key="10">
    <source>
        <dbReference type="ARBA" id="ARBA00023170"/>
    </source>
</evidence>